<dbReference type="InterPro" id="IPR057246">
    <property type="entry name" value="CARBOXYPEPT_ZN_1"/>
</dbReference>
<dbReference type="GO" id="GO:0006508">
    <property type="term" value="P:proteolysis"/>
    <property type="evidence" value="ECO:0007669"/>
    <property type="project" value="UniProtKB-KW"/>
</dbReference>
<keyword evidence="6 11" id="KW-0732">Signal</keyword>
<dbReference type="GO" id="GO:0004181">
    <property type="term" value="F:metallocarboxypeptidase activity"/>
    <property type="evidence" value="ECO:0007669"/>
    <property type="project" value="InterPro"/>
</dbReference>
<dbReference type="CDD" id="cd03860">
    <property type="entry name" value="M14_CP_A-B_like"/>
    <property type="match status" value="1"/>
</dbReference>
<keyword evidence="4" id="KW-0645">Protease</keyword>
<dbReference type="InterPro" id="IPR000834">
    <property type="entry name" value="Peptidase_M14"/>
</dbReference>
<comment type="caution">
    <text evidence="13">The sequence shown here is derived from an EMBL/GenBank/DDBJ whole genome shotgun (WGS) entry which is preliminary data.</text>
</comment>
<dbReference type="EMBL" id="JAGPXC010000004">
    <property type="protein sequence ID" value="KAH6653929.1"/>
    <property type="molecule type" value="Genomic_DNA"/>
</dbReference>
<organism evidence="13 14">
    <name type="scientific">Truncatella angustata</name>
    <dbReference type="NCBI Taxonomy" id="152316"/>
    <lineage>
        <taxon>Eukaryota</taxon>
        <taxon>Fungi</taxon>
        <taxon>Dikarya</taxon>
        <taxon>Ascomycota</taxon>
        <taxon>Pezizomycotina</taxon>
        <taxon>Sordariomycetes</taxon>
        <taxon>Xylariomycetidae</taxon>
        <taxon>Amphisphaeriales</taxon>
        <taxon>Sporocadaceae</taxon>
        <taxon>Truncatella</taxon>
    </lineage>
</organism>
<evidence type="ECO:0000256" key="9">
    <source>
        <dbReference type="ARBA" id="ARBA00023049"/>
    </source>
</evidence>
<dbReference type="PANTHER" id="PTHR11705:SF143">
    <property type="entry name" value="SLL0236 PROTEIN"/>
    <property type="match status" value="1"/>
</dbReference>
<dbReference type="Pfam" id="PF00246">
    <property type="entry name" value="Peptidase_M14"/>
    <property type="match status" value="1"/>
</dbReference>
<reference evidence="13" key="1">
    <citation type="journal article" date="2021" name="Nat. Commun.">
        <title>Genetic determinants of endophytism in the Arabidopsis root mycobiome.</title>
        <authorList>
            <person name="Mesny F."/>
            <person name="Miyauchi S."/>
            <person name="Thiergart T."/>
            <person name="Pickel B."/>
            <person name="Atanasova L."/>
            <person name="Karlsson M."/>
            <person name="Huettel B."/>
            <person name="Barry K.W."/>
            <person name="Haridas S."/>
            <person name="Chen C."/>
            <person name="Bauer D."/>
            <person name="Andreopoulos W."/>
            <person name="Pangilinan J."/>
            <person name="LaButti K."/>
            <person name="Riley R."/>
            <person name="Lipzen A."/>
            <person name="Clum A."/>
            <person name="Drula E."/>
            <person name="Henrissat B."/>
            <person name="Kohler A."/>
            <person name="Grigoriev I.V."/>
            <person name="Martin F.M."/>
            <person name="Hacquard S."/>
        </authorList>
    </citation>
    <scope>NUCLEOTIDE SEQUENCE</scope>
    <source>
        <strain evidence="13">MPI-SDFR-AT-0073</strain>
    </source>
</reference>
<protein>
    <recommendedName>
        <fullName evidence="12">Peptidase M14 domain-containing protein</fullName>
    </recommendedName>
</protein>
<keyword evidence="9" id="KW-0482">Metalloprotease</keyword>
<comment type="cofactor">
    <cofactor evidence="1">
        <name>Zn(2+)</name>
        <dbReference type="ChEBI" id="CHEBI:29105"/>
    </cofactor>
</comment>
<evidence type="ECO:0000256" key="4">
    <source>
        <dbReference type="ARBA" id="ARBA00022670"/>
    </source>
</evidence>
<dbReference type="PANTHER" id="PTHR11705">
    <property type="entry name" value="PROTEASE FAMILY M14 CARBOXYPEPTIDASE A,B"/>
    <property type="match status" value="1"/>
</dbReference>
<keyword evidence="5" id="KW-0479">Metal-binding</keyword>
<evidence type="ECO:0000256" key="10">
    <source>
        <dbReference type="PROSITE-ProRule" id="PRU01379"/>
    </source>
</evidence>
<evidence type="ECO:0000256" key="7">
    <source>
        <dbReference type="ARBA" id="ARBA00022801"/>
    </source>
</evidence>
<dbReference type="RefSeq" id="XP_045958199.1">
    <property type="nucleotide sequence ID" value="XM_046107254.1"/>
</dbReference>
<dbReference type="GO" id="GO:0008270">
    <property type="term" value="F:zinc ion binding"/>
    <property type="evidence" value="ECO:0007669"/>
    <property type="project" value="InterPro"/>
</dbReference>
<accession>A0A9P8ZXF1</accession>
<gene>
    <name evidence="13" type="ORF">BKA67DRAFT_658268</name>
</gene>
<evidence type="ECO:0000259" key="12">
    <source>
        <dbReference type="PROSITE" id="PS52035"/>
    </source>
</evidence>
<dbReference type="AlphaFoldDB" id="A0A9P8ZXF1"/>
<feature type="chain" id="PRO_5040311321" description="Peptidase M14 domain-containing protein" evidence="11">
    <location>
        <begin position="17"/>
        <end position="426"/>
    </location>
</feature>
<dbReference type="FunFam" id="3.40.630.10:FF:000084">
    <property type="entry name" value="Carboxypeptidase B2"/>
    <property type="match status" value="1"/>
</dbReference>
<keyword evidence="8" id="KW-0862">Zinc</keyword>
<evidence type="ECO:0000256" key="1">
    <source>
        <dbReference type="ARBA" id="ARBA00001947"/>
    </source>
</evidence>
<evidence type="ECO:0000313" key="13">
    <source>
        <dbReference type="EMBL" id="KAH6653929.1"/>
    </source>
</evidence>
<evidence type="ECO:0000256" key="6">
    <source>
        <dbReference type="ARBA" id="ARBA00022729"/>
    </source>
</evidence>
<keyword evidence="14" id="KW-1185">Reference proteome</keyword>
<feature type="domain" description="Peptidase M14" evidence="12">
    <location>
        <begin position="126"/>
        <end position="423"/>
    </location>
</feature>
<dbReference type="PROSITE" id="PS52035">
    <property type="entry name" value="PEPTIDASE_M14"/>
    <property type="match status" value="1"/>
</dbReference>
<evidence type="ECO:0000313" key="14">
    <source>
        <dbReference type="Proteomes" id="UP000758603"/>
    </source>
</evidence>
<dbReference type="GeneID" id="70136145"/>
<keyword evidence="3" id="KW-0121">Carboxypeptidase</keyword>
<evidence type="ECO:0000256" key="2">
    <source>
        <dbReference type="ARBA" id="ARBA00005988"/>
    </source>
</evidence>
<keyword evidence="7" id="KW-0378">Hydrolase</keyword>
<dbReference type="PRINTS" id="PR00765">
    <property type="entry name" value="CRBOXYPTASEA"/>
</dbReference>
<dbReference type="PROSITE" id="PS00132">
    <property type="entry name" value="CARBOXYPEPT_ZN_1"/>
    <property type="match status" value="1"/>
</dbReference>
<evidence type="ECO:0000256" key="8">
    <source>
        <dbReference type="ARBA" id="ARBA00022833"/>
    </source>
</evidence>
<comment type="similarity">
    <text evidence="2 10">Belongs to the peptidase M14 family.</text>
</comment>
<name>A0A9P8ZXF1_9PEZI</name>
<evidence type="ECO:0000256" key="11">
    <source>
        <dbReference type="SAM" id="SignalP"/>
    </source>
</evidence>
<proteinExistence type="inferred from homology"/>
<dbReference type="Proteomes" id="UP000758603">
    <property type="component" value="Unassembled WGS sequence"/>
</dbReference>
<evidence type="ECO:0000256" key="3">
    <source>
        <dbReference type="ARBA" id="ARBA00022645"/>
    </source>
</evidence>
<feature type="active site" description="Proton donor/acceptor" evidence="10">
    <location>
        <position position="392"/>
    </location>
</feature>
<dbReference type="SMART" id="SM00631">
    <property type="entry name" value="Zn_pept"/>
    <property type="match status" value="1"/>
</dbReference>
<feature type="signal peptide" evidence="11">
    <location>
        <begin position="1"/>
        <end position="16"/>
    </location>
</feature>
<dbReference type="Gene3D" id="3.40.630.10">
    <property type="entry name" value="Zn peptidases"/>
    <property type="match status" value="1"/>
</dbReference>
<dbReference type="OrthoDB" id="3626597at2759"/>
<evidence type="ECO:0000256" key="5">
    <source>
        <dbReference type="ARBA" id="ARBA00022723"/>
    </source>
</evidence>
<sequence>MKFVNIALSAASLATAAVLPEASSKVNYDGYKLFHVDVPAHATEGLSSLYSISSSLQDTVKLQGCSHDDHLDFAVPAHEVDAFHALGLNGSLVEEDLGAAIAAEGPLVAYSSPAASALPGTDWFSAYHSYADHLQYLTDVQAAFPSNSEIFVVGQTFEKRAITGIHLWGSGGKSSKPAIYYHATVHAREWIATMVAEYILYSLVSGYSAGTTKTFLDNYDFYIIPVINADGFVYSQGTNRLWRKNRQTRSGISAVGTDINRNWPSHWDVSGGASTTPSAEDYKGQAACDTPECKVLTTFSTSVAAAHGIPWYIDFHSYSKAILLPYGYSCSAKVANLATQQSLANSMKSSIATAYGTSFVAGPICTTLYQATGGSTDYLTDVTKATYAWAIELRGTSFVLPADEILPSGIEIWNGVKTVLNSLLSA</sequence>
<dbReference type="SUPFAM" id="SSF53187">
    <property type="entry name" value="Zn-dependent exopeptidases"/>
    <property type="match status" value="1"/>
</dbReference>